<dbReference type="SUPFAM" id="SSF88723">
    <property type="entry name" value="PIN domain-like"/>
    <property type="match status" value="1"/>
</dbReference>
<dbReference type="InterPro" id="IPR029060">
    <property type="entry name" value="PIN-like_dom_sf"/>
</dbReference>
<reference evidence="1 2" key="1">
    <citation type="journal article" date="2014" name="ISME J.">
        <title>Ecophysiology of Thioploca ingrica as revealed by the complete genome sequence supplemented with proteomic evidence.</title>
        <authorList>
            <person name="Kojima H."/>
            <person name="Ogura Y."/>
            <person name="Yamamoto N."/>
            <person name="Togashi T."/>
            <person name="Mori H."/>
            <person name="Watanabe T."/>
            <person name="Nemoto F."/>
            <person name="Kurokawa K."/>
            <person name="Hayashi T."/>
            <person name="Fukui M."/>
        </authorList>
    </citation>
    <scope>NUCLEOTIDE SEQUENCE [LARGE SCALE GENOMIC DNA]</scope>
</reference>
<dbReference type="Proteomes" id="UP000031623">
    <property type="component" value="Chromosome"/>
</dbReference>
<proteinExistence type="predicted"/>
<evidence type="ECO:0000313" key="1">
    <source>
        <dbReference type="EMBL" id="BAP56810.1"/>
    </source>
</evidence>
<dbReference type="AlphaFoldDB" id="A0A090ANA9"/>
<dbReference type="OrthoDB" id="158697at2"/>
<keyword evidence="2" id="KW-1185">Reference proteome</keyword>
<dbReference type="HOGENOM" id="CLU_132620_0_0_6"/>
<name>A0A090ANA9_9GAMM</name>
<gene>
    <name evidence="1" type="ORF">THII_2513</name>
</gene>
<dbReference type="STRING" id="40754.THII_2513"/>
<dbReference type="EMBL" id="AP014633">
    <property type="protein sequence ID" value="BAP56810.1"/>
    <property type="molecule type" value="Genomic_DNA"/>
</dbReference>
<sequence>MVGQLLIVVDTGYWLELFKVPHHFTEHNHEEIKNRFEIARNEKVSLFLPLPCLYELGNHIAQVKDGNRRKELADKLFHQVLNARFLTITPANPVEELREFLQKFKEEYVVQGIGLADTFVIQEAKRLKKSTNRVHIWTTDRHVKAHEPDAEVNPFP</sequence>
<evidence type="ECO:0000313" key="2">
    <source>
        <dbReference type="Proteomes" id="UP000031623"/>
    </source>
</evidence>
<dbReference type="Gene3D" id="3.40.50.1010">
    <property type="entry name" value="5'-nuclease"/>
    <property type="match status" value="1"/>
</dbReference>
<accession>A0A090ANA9</accession>
<organism evidence="1 2">
    <name type="scientific">Thioploca ingrica</name>
    <dbReference type="NCBI Taxonomy" id="40754"/>
    <lineage>
        <taxon>Bacteria</taxon>
        <taxon>Pseudomonadati</taxon>
        <taxon>Pseudomonadota</taxon>
        <taxon>Gammaproteobacteria</taxon>
        <taxon>Thiotrichales</taxon>
        <taxon>Thiotrichaceae</taxon>
        <taxon>Thioploca</taxon>
    </lineage>
</organism>
<dbReference type="KEGG" id="tig:THII_2513"/>
<protein>
    <submittedName>
        <fullName evidence="1">Uncharacterized protein</fullName>
    </submittedName>
</protein>